<keyword evidence="9" id="KW-1185">Reference proteome</keyword>
<proteinExistence type="predicted"/>
<dbReference type="Gene3D" id="1.10.10.60">
    <property type="entry name" value="Homeodomain-like"/>
    <property type="match status" value="1"/>
</dbReference>
<evidence type="ECO:0000313" key="10">
    <source>
        <dbReference type="WBParaSite" id="GPLIN_001210600"/>
    </source>
</evidence>
<dbReference type="CDD" id="cd00086">
    <property type="entry name" value="homeodomain"/>
    <property type="match status" value="1"/>
</dbReference>
<feature type="domain" description="Homeobox" evidence="8">
    <location>
        <begin position="38"/>
        <end position="98"/>
    </location>
</feature>
<evidence type="ECO:0000256" key="6">
    <source>
        <dbReference type="RuleBase" id="RU000682"/>
    </source>
</evidence>
<evidence type="ECO:0000256" key="3">
    <source>
        <dbReference type="ARBA" id="ARBA00023155"/>
    </source>
</evidence>
<dbReference type="PROSITE" id="PS00027">
    <property type="entry name" value="HOMEOBOX_1"/>
    <property type="match status" value="1"/>
</dbReference>
<evidence type="ECO:0000313" key="9">
    <source>
        <dbReference type="Proteomes" id="UP000050741"/>
    </source>
</evidence>
<keyword evidence="4 5" id="KW-0539">Nucleus</keyword>
<comment type="subcellular location">
    <subcellularLocation>
        <location evidence="1 5 6">Nucleus</location>
    </subcellularLocation>
</comment>
<reference evidence="9" key="1">
    <citation type="submission" date="2014-05" db="EMBL/GenBank/DDBJ databases">
        <title>The genome and life-stage specific transcriptomes of Globodera pallida elucidate key aspects of plant parasitism by a cyst nematode.</title>
        <authorList>
            <person name="Cotton J.A."/>
            <person name="Lilley C.J."/>
            <person name="Jones L.M."/>
            <person name="Kikuchi T."/>
            <person name="Reid A.J."/>
            <person name="Thorpe P."/>
            <person name="Tsai I.J."/>
            <person name="Beasley H."/>
            <person name="Blok V."/>
            <person name="Cock P.J.A."/>
            <person name="Van den Akker S.E."/>
            <person name="Holroyd N."/>
            <person name="Hunt M."/>
            <person name="Mantelin S."/>
            <person name="Naghra H."/>
            <person name="Pain A."/>
            <person name="Palomares-Rius J.E."/>
            <person name="Zarowiecki M."/>
            <person name="Berriman M."/>
            <person name="Jones J.T."/>
            <person name="Urwin P.E."/>
        </authorList>
    </citation>
    <scope>NUCLEOTIDE SEQUENCE [LARGE SCALE GENOMIC DNA]</scope>
    <source>
        <strain evidence="9">Lindley</strain>
    </source>
</reference>
<feature type="DNA-binding region" description="Homeobox" evidence="5">
    <location>
        <begin position="40"/>
        <end position="99"/>
    </location>
</feature>
<dbReference type="SMART" id="SM00389">
    <property type="entry name" value="HOX"/>
    <property type="match status" value="1"/>
</dbReference>
<protein>
    <submittedName>
        <fullName evidence="10">Homeobox domain-containing protein</fullName>
    </submittedName>
</protein>
<dbReference type="InterPro" id="IPR017970">
    <property type="entry name" value="Homeobox_CS"/>
</dbReference>
<evidence type="ECO:0000256" key="1">
    <source>
        <dbReference type="ARBA" id="ARBA00004123"/>
    </source>
</evidence>
<dbReference type="GO" id="GO:0005634">
    <property type="term" value="C:nucleus"/>
    <property type="evidence" value="ECO:0007669"/>
    <property type="project" value="UniProtKB-SubCell"/>
</dbReference>
<reference evidence="10" key="2">
    <citation type="submission" date="2016-06" db="UniProtKB">
        <authorList>
            <consortium name="WormBaseParasite"/>
        </authorList>
    </citation>
    <scope>IDENTIFICATION</scope>
</reference>
<evidence type="ECO:0000259" key="8">
    <source>
        <dbReference type="PROSITE" id="PS50071"/>
    </source>
</evidence>
<dbReference type="GO" id="GO:0000981">
    <property type="term" value="F:DNA-binding transcription factor activity, RNA polymerase II-specific"/>
    <property type="evidence" value="ECO:0007669"/>
    <property type="project" value="InterPro"/>
</dbReference>
<feature type="compositionally biased region" description="Low complexity" evidence="7">
    <location>
        <begin position="128"/>
        <end position="139"/>
    </location>
</feature>
<organism evidence="9 10">
    <name type="scientific">Globodera pallida</name>
    <name type="common">Potato cyst nematode worm</name>
    <name type="synonym">Heterodera pallida</name>
    <dbReference type="NCBI Taxonomy" id="36090"/>
    <lineage>
        <taxon>Eukaryota</taxon>
        <taxon>Metazoa</taxon>
        <taxon>Ecdysozoa</taxon>
        <taxon>Nematoda</taxon>
        <taxon>Chromadorea</taxon>
        <taxon>Rhabditida</taxon>
        <taxon>Tylenchina</taxon>
        <taxon>Tylenchomorpha</taxon>
        <taxon>Tylenchoidea</taxon>
        <taxon>Heteroderidae</taxon>
        <taxon>Heteroderinae</taxon>
        <taxon>Globodera</taxon>
    </lineage>
</organism>
<dbReference type="GO" id="GO:0000978">
    <property type="term" value="F:RNA polymerase II cis-regulatory region sequence-specific DNA binding"/>
    <property type="evidence" value="ECO:0007669"/>
    <property type="project" value="TreeGrafter"/>
</dbReference>
<dbReference type="InterPro" id="IPR009057">
    <property type="entry name" value="Homeodomain-like_sf"/>
</dbReference>
<dbReference type="AlphaFoldDB" id="A0A183CGV1"/>
<evidence type="ECO:0000256" key="2">
    <source>
        <dbReference type="ARBA" id="ARBA00023125"/>
    </source>
</evidence>
<name>A0A183CGV1_GLOPA</name>
<dbReference type="InterPro" id="IPR001356">
    <property type="entry name" value="HD"/>
</dbReference>
<dbReference type="PROSITE" id="PS50071">
    <property type="entry name" value="HOMEOBOX_2"/>
    <property type="match status" value="1"/>
</dbReference>
<dbReference type="WBParaSite" id="GPLIN_001210600">
    <property type="protein sequence ID" value="GPLIN_001210600"/>
    <property type="gene ID" value="GPLIN_001210600"/>
</dbReference>
<accession>A0A183CGV1</accession>
<dbReference type="Proteomes" id="UP000050741">
    <property type="component" value="Unassembled WGS sequence"/>
</dbReference>
<evidence type="ECO:0000256" key="5">
    <source>
        <dbReference type="PROSITE-ProRule" id="PRU00108"/>
    </source>
</evidence>
<dbReference type="GO" id="GO:0030154">
    <property type="term" value="P:cell differentiation"/>
    <property type="evidence" value="ECO:0007669"/>
    <property type="project" value="TreeGrafter"/>
</dbReference>
<feature type="region of interest" description="Disordered" evidence="7">
    <location>
        <begin position="128"/>
        <end position="159"/>
    </location>
</feature>
<keyword evidence="3 5" id="KW-0371">Homeobox</keyword>
<dbReference type="PANTHER" id="PTHR24340">
    <property type="entry name" value="HOMEOBOX PROTEIN NKX"/>
    <property type="match status" value="1"/>
</dbReference>
<keyword evidence="2 5" id="KW-0238">DNA-binding</keyword>
<dbReference type="InterPro" id="IPR050394">
    <property type="entry name" value="Homeobox_NK-like"/>
</dbReference>
<dbReference type="Pfam" id="PF00046">
    <property type="entry name" value="Homeodomain"/>
    <property type="match status" value="1"/>
</dbReference>
<evidence type="ECO:0000256" key="4">
    <source>
        <dbReference type="ARBA" id="ARBA00023242"/>
    </source>
</evidence>
<evidence type="ECO:0000256" key="7">
    <source>
        <dbReference type="SAM" id="MobiDB-lite"/>
    </source>
</evidence>
<sequence length="159" mass="17572">MVAAQMYYSPHHHQQQQQLNNAMLPDQTESVEEDVKAGTKSNKRLLFAPGQVAKLEQSFKAHQFINKAQRLSLAEATGLQPDQVKIWYQNKRYKLKQKRKDEKHLAAQLLQRSAISASSSGCPASCLASGTASATCSTGTRRKASMGTTKVPELDGQKE</sequence>
<dbReference type="SUPFAM" id="SSF46689">
    <property type="entry name" value="Homeodomain-like"/>
    <property type="match status" value="1"/>
</dbReference>